<evidence type="ECO:0000313" key="11">
    <source>
        <dbReference type="Proteomes" id="UP000007819"/>
    </source>
</evidence>
<name>A0A8R1XGC7_ACYPI</name>
<dbReference type="InterPro" id="IPR038765">
    <property type="entry name" value="Papain-like_cys_pep_sf"/>
</dbReference>
<feature type="domain" description="Peptidase C1A papain C-terminal" evidence="9">
    <location>
        <begin position="84"/>
        <end position="328"/>
    </location>
</feature>
<evidence type="ECO:0000256" key="5">
    <source>
        <dbReference type="ARBA" id="ARBA00022807"/>
    </source>
</evidence>
<dbReference type="OrthoDB" id="640249at2759"/>
<dbReference type="PRINTS" id="PR00705">
    <property type="entry name" value="PAPAIN"/>
</dbReference>
<feature type="signal peptide" evidence="8">
    <location>
        <begin position="1"/>
        <end position="19"/>
    </location>
</feature>
<dbReference type="EnsemblMetazoa" id="NM_001126138.2">
    <property type="protein sequence ID" value="NP_001119610.2"/>
    <property type="gene ID" value="GeneID_100144778"/>
</dbReference>
<accession>A0A8R1XGC7</accession>
<dbReference type="InterPro" id="IPR013128">
    <property type="entry name" value="Peptidase_C1A"/>
</dbReference>
<dbReference type="FunFam" id="3.90.70.10:FF:000031">
    <property type="entry name" value="Cathepsin B"/>
    <property type="match status" value="1"/>
</dbReference>
<keyword evidence="7" id="KW-1015">Disulfide bond</keyword>
<dbReference type="GO" id="GO:0004197">
    <property type="term" value="F:cysteine-type endopeptidase activity"/>
    <property type="evidence" value="ECO:0007669"/>
    <property type="project" value="InterPro"/>
</dbReference>
<protein>
    <recommendedName>
        <fullName evidence="9">Peptidase C1A papain C-terminal domain-containing protein</fullName>
    </recommendedName>
</protein>
<dbReference type="GeneID" id="100144778"/>
<evidence type="ECO:0000313" key="10">
    <source>
        <dbReference type="EnsemblMetazoa" id="NP_001119610.2"/>
    </source>
</evidence>
<dbReference type="Pfam" id="PF08127">
    <property type="entry name" value="Propeptide_C1"/>
    <property type="match status" value="1"/>
</dbReference>
<dbReference type="CDD" id="cd02620">
    <property type="entry name" value="Peptidase_C1A_CathepsinB"/>
    <property type="match status" value="1"/>
</dbReference>
<keyword evidence="5" id="KW-0788">Thiol protease</keyword>
<dbReference type="InterPro" id="IPR000668">
    <property type="entry name" value="Peptidase_C1A_C"/>
</dbReference>
<keyword evidence="3 8" id="KW-0732">Signal</keyword>
<keyword evidence="11" id="KW-1185">Reference proteome</keyword>
<dbReference type="InterPro" id="IPR012599">
    <property type="entry name" value="Propeptide_C1A"/>
</dbReference>
<dbReference type="RefSeq" id="NP_001119610.2">
    <property type="nucleotide sequence ID" value="NM_001126138.2"/>
</dbReference>
<evidence type="ECO:0000256" key="1">
    <source>
        <dbReference type="ARBA" id="ARBA00008455"/>
    </source>
</evidence>
<evidence type="ECO:0000256" key="6">
    <source>
        <dbReference type="ARBA" id="ARBA00023145"/>
    </source>
</evidence>
<dbReference type="Gene3D" id="3.90.70.10">
    <property type="entry name" value="Cysteine proteinases"/>
    <property type="match status" value="1"/>
</dbReference>
<dbReference type="SMART" id="SM00645">
    <property type="entry name" value="Pept_C1"/>
    <property type="match status" value="1"/>
</dbReference>
<proteinExistence type="inferred from homology"/>
<dbReference type="AlphaFoldDB" id="A0A8R1XGC7"/>
<sequence>MNALLSSCAVFVFFSSCSEQTYFLNKDYISTINSVAKTWKAGINFHPETPLKFILGLLGSKGVEVSSAGPFKSHDPLYSPTGNIPNEFDARKRWKNCTTIGTIRDQGNCGSCWAFSTSGAFADRLCIASNGSFNQLLSAEHVTSCCYRCGLGCQGGYPIRAWRYYSKHGLVTGGNFNSFEGCQPYMFPPCTGNNSCSGQSEKNHKCQKKCFGNTSISYRGDRRYVERSPYVLAYDNMQNDIMTYGPIESSFDVYDDFISYKSGVYFKSPNATYLGGHSVKCIGWGVERNVSYWLMMNSWNSTWGDGGYFKIRRGTNECQVEDSSTAGVPEYYK</sequence>
<feature type="chain" id="PRO_5035727011" description="Peptidase C1A papain C-terminal domain-containing protein" evidence="8">
    <location>
        <begin position="20"/>
        <end position="333"/>
    </location>
</feature>
<evidence type="ECO:0000256" key="8">
    <source>
        <dbReference type="SAM" id="SignalP"/>
    </source>
</evidence>
<evidence type="ECO:0000256" key="3">
    <source>
        <dbReference type="ARBA" id="ARBA00022729"/>
    </source>
</evidence>
<evidence type="ECO:0000256" key="4">
    <source>
        <dbReference type="ARBA" id="ARBA00022801"/>
    </source>
</evidence>
<reference evidence="10" key="2">
    <citation type="submission" date="2022-06" db="UniProtKB">
        <authorList>
            <consortium name="EnsemblMetazoa"/>
        </authorList>
    </citation>
    <scope>IDENTIFICATION</scope>
</reference>
<dbReference type="Pfam" id="PF00112">
    <property type="entry name" value="Peptidase_C1"/>
    <property type="match status" value="1"/>
</dbReference>
<dbReference type="CTD" id="100144778"/>
<evidence type="ECO:0000259" key="9">
    <source>
        <dbReference type="SMART" id="SM00645"/>
    </source>
</evidence>
<evidence type="ECO:0000256" key="7">
    <source>
        <dbReference type="ARBA" id="ARBA00023157"/>
    </source>
</evidence>
<dbReference type="Proteomes" id="UP000007819">
    <property type="component" value="Chromosome X"/>
</dbReference>
<comment type="similarity">
    <text evidence="1">Belongs to the peptidase C1 family.</text>
</comment>
<dbReference type="GO" id="GO:0006508">
    <property type="term" value="P:proteolysis"/>
    <property type="evidence" value="ECO:0007669"/>
    <property type="project" value="UniProtKB-KW"/>
</dbReference>
<keyword evidence="2" id="KW-0645">Protease</keyword>
<keyword evidence="6" id="KW-0865">Zymogen</keyword>
<keyword evidence="4" id="KW-0378">Hydrolase</keyword>
<reference evidence="11" key="1">
    <citation type="submission" date="2010-06" db="EMBL/GenBank/DDBJ databases">
        <authorList>
            <person name="Jiang H."/>
            <person name="Abraham K."/>
            <person name="Ali S."/>
            <person name="Alsbrooks S.L."/>
            <person name="Anim B.N."/>
            <person name="Anosike U.S."/>
            <person name="Attaway T."/>
            <person name="Bandaranaike D.P."/>
            <person name="Battles P.K."/>
            <person name="Bell S.N."/>
            <person name="Bell A.V."/>
            <person name="Beltran B."/>
            <person name="Bickham C."/>
            <person name="Bustamante Y."/>
            <person name="Caleb T."/>
            <person name="Canada A."/>
            <person name="Cardenas V."/>
            <person name="Carter K."/>
            <person name="Chacko J."/>
            <person name="Chandrabose M.N."/>
            <person name="Chavez D."/>
            <person name="Chavez A."/>
            <person name="Chen L."/>
            <person name="Chu H.-S."/>
            <person name="Claassen K.J."/>
            <person name="Cockrell R."/>
            <person name="Collins M."/>
            <person name="Cooper J.A."/>
            <person name="Cree A."/>
            <person name="Curry S.M."/>
            <person name="Da Y."/>
            <person name="Dao M.D."/>
            <person name="Das B."/>
            <person name="Davila M.-L."/>
            <person name="Davy-Carroll L."/>
            <person name="Denson S."/>
            <person name="Dinh H."/>
            <person name="Ebong V.E."/>
            <person name="Edwards J.R."/>
            <person name="Egan A."/>
            <person name="El-Daye J."/>
            <person name="Escobedo L."/>
            <person name="Fernandez S."/>
            <person name="Fernando P.R."/>
            <person name="Flagg N."/>
            <person name="Forbes L.D."/>
            <person name="Fowler R.G."/>
            <person name="Fu Q."/>
            <person name="Gabisi R.A."/>
            <person name="Ganer J."/>
            <person name="Garbino Pronczuk A."/>
            <person name="Garcia R.M."/>
            <person name="Garner T."/>
            <person name="Garrett T.E."/>
            <person name="Gonzalez D.A."/>
            <person name="Hamid H."/>
            <person name="Hawkins E.S."/>
            <person name="Hirani K."/>
            <person name="Hogues M.E."/>
            <person name="Hollins B."/>
            <person name="Hsiao C.-H."/>
            <person name="Jabil R."/>
            <person name="James M.L."/>
            <person name="Jhangiani S.N."/>
            <person name="Johnson B."/>
            <person name="Johnson Q."/>
            <person name="Joshi V."/>
            <person name="Kalu J.B."/>
            <person name="Kam C."/>
            <person name="Kashfia A."/>
            <person name="Keebler J."/>
            <person name="Kisamo H."/>
            <person name="Kovar C.L."/>
            <person name="Lago L.A."/>
            <person name="Lai C.-Y."/>
            <person name="Laidlaw J."/>
            <person name="Lara F."/>
            <person name="Le T.-K."/>
            <person name="Lee S.L."/>
            <person name="Legall F.H."/>
            <person name="Lemon S.J."/>
            <person name="Lewis L.R."/>
            <person name="Li B."/>
            <person name="Liu Y."/>
            <person name="Liu Y.-S."/>
            <person name="Lopez J."/>
            <person name="Lozado R.J."/>
            <person name="Lu J."/>
            <person name="Madu R.C."/>
            <person name="Maheshwari M."/>
            <person name="Maheshwari R."/>
            <person name="Malloy K."/>
            <person name="Martinez E."/>
            <person name="Mathew T."/>
            <person name="Mercado I.C."/>
            <person name="Mercado C."/>
            <person name="Meyer B."/>
            <person name="Montgomery K."/>
            <person name="Morgan M.B."/>
            <person name="Munidasa M."/>
            <person name="Nazareth L.V."/>
            <person name="Nelson J."/>
            <person name="Ng B.M."/>
            <person name="Nguyen N.B."/>
            <person name="Nguyen P.Q."/>
            <person name="Nguyen T."/>
            <person name="Obregon M."/>
            <person name="Okwuonu G.O."/>
            <person name="Onwere C.G."/>
            <person name="Orozco G."/>
            <person name="Parra A."/>
            <person name="Patel S."/>
            <person name="Patil S."/>
            <person name="Perez A."/>
            <person name="Perez Y."/>
            <person name="Pham C."/>
            <person name="Primus E.L."/>
            <person name="Pu L.-L."/>
            <person name="Puazo M."/>
            <person name="Qin X."/>
            <person name="Quiroz J.B."/>
            <person name="Reese J."/>
            <person name="Richards S."/>
            <person name="Rives C.M."/>
            <person name="Robberts R."/>
            <person name="Ruiz S.J."/>
            <person name="Ruiz M.J."/>
            <person name="Santibanez J."/>
            <person name="Schneider B.W."/>
            <person name="Sisson I."/>
            <person name="Smith M."/>
            <person name="Sodergren E."/>
            <person name="Song X.-Z."/>
            <person name="Song B.B."/>
            <person name="Summersgill H."/>
            <person name="Thelus R."/>
            <person name="Thornton R.D."/>
            <person name="Trejos Z.Y."/>
            <person name="Usmani K."/>
            <person name="Vattathil S."/>
            <person name="Villasana D."/>
            <person name="Walker D.L."/>
            <person name="Wang S."/>
            <person name="Wang K."/>
            <person name="White C.S."/>
            <person name="Williams A.C."/>
            <person name="Williamson J."/>
            <person name="Wilson K."/>
            <person name="Woghiren I.O."/>
            <person name="Woodworth J.R."/>
            <person name="Worley K.C."/>
            <person name="Wright R.A."/>
            <person name="Wu W."/>
            <person name="Young L."/>
            <person name="Zhang L."/>
            <person name="Zhang J."/>
            <person name="Zhu Y."/>
            <person name="Muzny D.M."/>
            <person name="Weinstock G."/>
            <person name="Gibbs R.A."/>
        </authorList>
    </citation>
    <scope>NUCLEOTIDE SEQUENCE [LARGE SCALE GENOMIC DNA]</scope>
    <source>
        <strain evidence="11">LSR1</strain>
    </source>
</reference>
<organism evidence="10 11">
    <name type="scientific">Acyrthosiphon pisum</name>
    <name type="common">Pea aphid</name>
    <dbReference type="NCBI Taxonomy" id="7029"/>
    <lineage>
        <taxon>Eukaryota</taxon>
        <taxon>Metazoa</taxon>
        <taxon>Ecdysozoa</taxon>
        <taxon>Arthropoda</taxon>
        <taxon>Hexapoda</taxon>
        <taxon>Insecta</taxon>
        <taxon>Pterygota</taxon>
        <taxon>Neoptera</taxon>
        <taxon>Paraneoptera</taxon>
        <taxon>Hemiptera</taxon>
        <taxon>Sternorrhyncha</taxon>
        <taxon>Aphidomorpha</taxon>
        <taxon>Aphidoidea</taxon>
        <taxon>Aphididae</taxon>
        <taxon>Macrosiphini</taxon>
        <taxon>Acyrthosiphon</taxon>
    </lineage>
</organism>
<dbReference type="OMA" id="NRTSTDY"/>
<evidence type="ECO:0000256" key="2">
    <source>
        <dbReference type="ARBA" id="ARBA00022670"/>
    </source>
</evidence>
<dbReference type="InterPro" id="IPR000169">
    <property type="entry name" value="Pept_cys_AS"/>
</dbReference>
<dbReference type="KEGG" id="api:100144778"/>
<dbReference type="PANTHER" id="PTHR12411">
    <property type="entry name" value="CYSTEINE PROTEASE FAMILY C1-RELATED"/>
    <property type="match status" value="1"/>
</dbReference>
<dbReference type="SUPFAM" id="SSF54001">
    <property type="entry name" value="Cysteine proteinases"/>
    <property type="match status" value="1"/>
</dbReference>
<dbReference type="PROSITE" id="PS00139">
    <property type="entry name" value="THIOL_PROTEASE_CYS"/>
    <property type="match status" value="1"/>
</dbReference>